<sequence>MIILLISILVPFRFSECFPWQFDCHFGIPRCISQLKVNDGAIDCISGFDEGCPPHNFVCADKSACIDFSKYQDGIAHCKDKSDEPCPAGDFLCNDRSQCVEGKRFQDGIADCKDGSDEECTVTQFECSCGKIRCIDGETLKDGKKDCEDGSDESGPSTEKLCPNGSPVRQSRAKNRTVLYPTYSAIAQCPDPTVCNDQLGEICIMVGGATHCVCKKGTVRPQGSARCVLEPLLQQYLNNIIGNCTEIQKDLIEVYGEKVSLSHDPPRFTYARKETECDPKSKTPCKGYGEVCLSDSSGRYRCTCGNNGTRMDSICLINECISPELNDCDPNASCMDSVLSYECFCNEGYIDTSVSPKTRPGIKCAKLVDECASETMNQCDKNAECIDKPIGYTCRCRSGYVDISEGGARNPGRKCHKLTDECQMDLADCDPQAICTDMTNGYTCKCPHGFTDKSPDPVNKPGRICSKLINSCDSPNFTGCQSEESKCVGTKDGFVCRCIDGYIDLNPANP</sequence>
<keyword evidence="2 8" id="KW-0245">EGF-like domain</keyword>
<evidence type="ECO:0000256" key="2">
    <source>
        <dbReference type="ARBA" id="ARBA00022536"/>
    </source>
</evidence>
<dbReference type="InterPro" id="IPR009030">
    <property type="entry name" value="Growth_fac_rcpt_cys_sf"/>
</dbReference>
<dbReference type="GO" id="GO:0016192">
    <property type="term" value="P:vesicle-mediated transport"/>
    <property type="evidence" value="ECO:0007669"/>
    <property type="project" value="UniProtKB-ARBA"/>
</dbReference>
<keyword evidence="6" id="KW-0472">Membrane</keyword>
<evidence type="ECO:0000256" key="8">
    <source>
        <dbReference type="PROSITE-ProRule" id="PRU00076"/>
    </source>
</evidence>
<keyword evidence="10" id="KW-0732">Signal</keyword>
<comment type="caution">
    <text evidence="8">Lacks conserved residue(s) required for the propagation of feature annotation.</text>
</comment>
<feature type="chain" id="PRO_5006447862" evidence="10">
    <location>
        <begin position="18"/>
        <end position="510"/>
    </location>
</feature>
<evidence type="ECO:0000256" key="4">
    <source>
        <dbReference type="ARBA" id="ARBA00022737"/>
    </source>
</evidence>
<feature type="domain" description="EGF-like" evidence="11">
    <location>
        <begin position="418"/>
        <end position="456"/>
    </location>
</feature>
<dbReference type="SUPFAM" id="SSF57184">
    <property type="entry name" value="Growth factor receptor domain"/>
    <property type="match status" value="1"/>
</dbReference>
<feature type="domain" description="EGF-like" evidence="11">
    <location>
        <begin position="316"/>
        <end position="355"/>
    </location>
</feature>
<feature type="region of interest" description="Disordered" evidence="9">
    <location>
        <begin position="143"/>
        <end position="170"/>
    </location>
</feature>
<evidence type="ECO:0000313" key="12">
    <source>
        <dbReference type="Proteomes" id="UP000050640"/>
    </source>
</evidence>
<reference evidence="13" key="1">
    <citation type="submission" date="2017-02" db="UniProtKB">
        <authorList>
            <consortium name="WormBaseParasite"/>
        </authorList>
    </citation>
    <scope>IDENTIFICATION</scope>
</reference>
<accession>A0A0R3RXU7</accession>
<dbReference type="PANTHER" id="PTHR24270:SF61">
    <property type="entry name" value="EGF-LIKE DOMAIN-CONTAINING PROTEIN"/>
    <property type="match status" value="1"/>
</dbReference>
<dbReference type="InterPro" id="IPR001881">
    <property type="entry name" value="EGF-like_Ca-bd_dom"/>
</dbReference>
<dbReference type="SUPFAM" id="SSF57424">
    <property type="entry name" value="LDL receptor-like module"/>
    <property type="match status" value="4"/>
</dbReference>
<name>A0A0R3RXU7_9BILA</name>
<dbReference type="GO" id="GO:0005509">
    <property type="term" value="F:calcium ion binding"/>
    <property type="evidence" value="ECO:0007669"/>
    <property type="project" value="InterPro"/>
</dbReference>
<dbReference type="SUPFAM" id="SSF57196">
    <property type="entry name" value="EGF/Laminin"/>
    <property type="match status" value="1"/>
</dbReference>
<keyword evidence="4" id="KW-0677">Repeat</keyword>
<dbReference type="Proteomes" id="UP000050640">
    <property type="component" value="Unplaced"/>
</dbReference>
<protein>
    <submittedName>
        <fullName evidence="13">Transmembrane cell adhesion receptor mua-3</fullName>
    </submittedName>
</protein>
<dbReference type="PRINTS" id="PR00261">
    <property type="entry name" value="LDLRECEPTOR"/>
</dbReference>
<keyword evidence="3" id="KW-0812">Transmembrane</keyword>
<dbReference type="SMART" id="SM00181">
    <property type="entry name" value="EGF"/>
    <property type="match status" value="5"/>
</dbReference>
<evidence type="ECO:0000256" key="9">
    <source>
        <dbReference type="SAM" id="MobiDB-lite"/>
    </source>
</evidence>
<keyword evidence="5" id="KW-1133">Transmembrane helix</keyword>
<feature type="signal peptide" evidence="10">
    <location>
        <begin position="1"/>
        <end position="17"/>
    </location>
</feature>
<dbReference type="SMART" id="SM00179">
    <property type="entry name" value="EGF_CA"/>
    <property type="match status" value="3"/>
</dbReference>
<dbReference type="CDD" id="cd00112">
    <property type="entry name" value="LDLa"/>
    <property type="match status" value="1"/>
</dbReference>
<dbReference type="CDD" id="cd00054">
    <property type="entry name" value="EGF_CA"/>
    <property type="match status" value="1"/>
</dbReference>
<evidence type="ECO:0000256" key="10">
    <source>
        <dbReference type="SAM" id="SignalP"/>
    </source>
</evidence>
<keyword evidence="12" id="KW-1185">Reference proteome</keyword>
<proteinExistence type="predicted"/>
<dbReference type="InterPro" id="IPR050685">
    <property type="entry name" value="LDLR"/>
</dbReference>
<comment type="subcellular location">
    <subcellularLocation>
        <location evidence="1">Membrane</location>
        <topology evidence="1">Single-pass membrane protein</topology>
    </subcellularLocation>
</comment>
<evidence type="ECO:0000256" key="6">
    <source>
        <dbReference type="ARBA" id="ARBA00023136"/>
    </source>
</evidence>
<dbReference type="AlphaFoldDB" id="A0A0R3RXU7"/>
<dbReference type="Gene3D" id="2.10.25.10">
    <property type="entry name" value="Laminin"/>
    <property type="match status" value="3"/>
</dbReference>
<dbReference type="InterPro" id="IPR000152">
    <property type="entry name" value="EGF-type_Asp/Asn_hydroxyl_site"/>
</dbReference>
<dbReference type="WBParaSite" id="EEL_0000705801-mRNA-1">
    <property type="protein sequence ID" value="EEL_0000705801-mRNA-1"/>
    <property type="gene ID" value="EEL_0000705801"/>
</dbReference>
<evidence type="ECO:0000256" key="5">
    <source>
        <dbReference type="ARBA" id="ARBA00022989"/>
    </source>
</evidence>
<evidence type="ECO:0000256" key="7">
    <source>
        <dbReference type="ARBA" id="ARBA00023157"/>
    </source>
</evidence>
<dbReference type="PROSITE" id="PS50068">
    <property type="entry name" value="LDLRA_2"/>
    <property type="match status" value="4"/>
</dbReference>
<evidence type="ECO:0000256" key="1">
    <source>
        <dbReference type="ARBA" id="ARBA00004167"/>
    </source>
</evidence>
<dbReference type="PANTHER" id="PTHR24270">
    <property type="entry name" value="LOW-DENSITY LIPOPROTEIN RECEPTOR-RELATED"/>
    <property type="match status" value="1"/>
</dbReference>
<dbReference type="Gene3D" id="4.10.400.10">
    <property type="entry name" value="Low-density Lipoprotein Receptor"/>
    <property type="match status" value="3"/>
</dbReference>
<keyword evidence="7" id="KW-1015">Disulfide bond</keyword>
<dbReference type="GO" id="GO:0005886">
    <property type="term" value="C:plasma membrane"/>
    <property type="evidence" value="ECO:0007669"/>
    <property type="project" value="TreeGrafter"/>
</dbReference>
<evidence type="ECO:0000259" key="11">
    <source>
        <dbReference type="PROSITE" id="PS50026"/>
    </source>
</evidence>
<evidence type="ECO:0000313" key="13">
    <source>
        <dbReference type="WBParaSite" id="EEL_0000705801-mRNA-1"/>
    </source>
</evidence>
<dbReference type="Pfam" id="PF00057">
    <property type="entry name" value="Ldl_recept_a"/>
    <property type="match status" value="1"/>
</dbReference>
<dbReference type="InterPro" id="IPR002172">
    <property type="entry name" value="LDrepeatLR_classA_rpt"/>
</dbReference>
<dbReference type="InterPro" id="IPR000742">
    <property type="entry name" value="EGF"/>
</dbReference>
<dbReference type="InterPro" id="IPR036055">
    <property type="entry name" value="LDL_receptor-like_sf"/>
</dbReference>
<organism evidence="12 13">
    <name type="scientific">Elaeophora elaphi</name>
    <dbReference type="NCBI Taxonomy" id="1147741"/>
    <lineage>
        <taxon>Eukaryota</taxon>
        <taxon>Metazoa</taxon>
        <taxon>Ecdysozoa</taxon>
        <taxon>Nematoda</taxon>
        <taxon>Chromadorea</taxon>
        <taxon>Rhabditida</taxon>
        <taxon>Spirurina</taxon>
        <taxon>Spiruromorpha</taxon>
        <taxon>Filarioidea</taxon>
        <taxon>Onchocercidae</taxon>
        <taxon>Elaeophora</taxon>
    </lineage>
</organism>
<dbReference type="InterPro" id="IPR049883">
    <property type="entry name" value="NOTCH1_EGF-like"/>
</dbReference>
<evidence type="ECO:0000256" key="3">
    <source>
        <dbReference type="ARBA" id="ARBA00022692"/>
    </source>
</evidence>
<dbReference type="SMART" id="SM00192">
    <property type="entry name" value="LDLa"/>
    <property type="match status" value="4"/>
</dbReference>
<feature type="domain" description="EGF-like" evidence="11">
    <location>
        <begin position="367"/>
        <end position="405"/>
    </location>
</feature>
<dbReference type="STRING" id="1147741.A0A0R3RXU7"/>
<dbReference type="PROSITE" id="PS00010">
    <property type="entry name" value="ASX_HYDROXYL"/>
    <property type="match status" value="3"/>
</dbReference>
<dbReference type="Pfam" id="PF07645">
    <property type="entry name" value="EGF_CA"/>
    <property type="match status" value="3"/>
</dbReference>
<dbReference type="PROSITE" id="PS50026">
    <property type="entry name" value="EGF_3"/>
    <property type="match status" value="3"/>
</dbReference>